<dbReference type="Proteomes" id="UP000321311">
    <property type="component" value="Chromosome"/>
</dbReference>
<dbReference type="Pfam" id="PF04830">
    <property type="entry name" value="DUF637"/>
    <property type="match status" value="1"/>
</dbReference>
<gene>
    <name evidence="2" type="ORF">D1092_03060</name>
</gene>
<evidence type="ECO:0000259" key="1">
    <source>
        <dbReference type="Pfam" id="PF04830"/>
    </source>
</evidence>
<evidence type="ECO:0000313" key="3">
    <source>
        <dbReference type="Proteomes" id="UP000321311"/>
    </source>
</evidence>
<protein>
    <submittedName>
        <fullName evidence="2">Putative filamentous hemagglutinin</fullName>
    </submittedName>
</protein>
<dbReference type="InterPro" id="IPR006915">
    <property type="entry name" value="DUF637_hemagglutn_put"/>
</dbReference>
<dbReference type="KEGG" id="barn:D1092_03060"/>
<evidence type="ECO:0000313" key="2">
    <source>
        <dbReference type="EMBL" id="QEE12001.1"/>
    </source>
</evidence>
<proteinExistence type="predicted"/>
<accession>A0A5B9D1L1</accession>
<dbReference type="EMBL" id="CP031844">
    <property type="protein sequence ID" value="QEE12001.1"/>
    <property type="molecule type" value="Genomic_DNA"/>
</dbReference>
<feature type="domain" description="DUF637" evidence="1">
    <location>
        <begin position="42"/>
        <end position="95"/>
    </location>
</feature>
<sequence>MEAGTALVALAVTAVTGGAASSAAGAIAGALGVGSSTAMNAAIQAGIQALINKSAVTLVNNRGNIADALHELGSSKNVLGIVFSMLTAGLTSQFTELDNPYPKPPLWSIVLPVRQKRT</sequence>
<reference evidence="3" key="1">
    <citation type="submission" date="2019-07" db="EMBL/GenBank/DDBJ databases">
        <title>Bartonella kosoyii sp. nov. and Bartonella krasnovii sp. nov., two novel members of the Bartonella elizabethae complex sensu lato, isolated from black rats and wild desert rodent-fleas.</title>
        <authorList>
            <person name="Gutierrez R."/>
            <person name="Shalit T."/>
            <person name="Markus B."/>
            <person name="Yuan C."/>
            <person name="Nachum-Biala Y."/>
            <person name="Elad D."/>
            <person name="Harrus S."/>
        </authorList>
    </citation>
    <scope>NUCLEOTIDE SEQUENCE [LARGE SCALE GENOMIC DNA]</scope>
    <source>
        <strain evidence="3">OE 1-1</strain>
    </source>
</reference>
<dbReference type="AlphaFoldDB" id="A0A5B9D1L1"/>
<name>A0A5B9D1L1_9HYPH</name>
<organism evidence="2 3">
    <name type="scientific">Bartonella krasnovii</name>
    <dbReference type="NCBI Taxonomy" id="2267275"/>
    <lineage>
        <taxon>Bacteria</taxon>
        <taxon>Pseudomonadati</taxon>
        <taxon>Pseudomonadota</taxon>
        <taxon>Alphaproteobacteria</taxon>
        <taxon>Hyphomicrobiales</taxon>
        <taxon>Bartonellaceae</taxon>
        <taxon>Bartonella</taxon>
    </lineage>
</organism>